<name>A0A2W0HAG8_9BACI</name>
<organism evidence="1 2">
    <name type="scientific">Alteribacter lacisalsi</name>
    <dbReference type="NCBI Taxonomy" id="2045244"/>
    <lineage>
        <taxon>Bacteria</taxon>
        <taxon>Bacillati</taxon>
        <taxon>Bacillota</taxon>
        <taxon>Bacilli</taxon>
        <taxon>Bacillales</taxon>
        <taxon>Bacillaceae</taxon>
        <taxon>Alteribacter</taxon>
    </lineage>
</organism>
<gene>
    <name evidence="1" type="ORF">CR205_09860</name>
</gene>
<proteinExistence type="predicted"/>
<evidence type="ECO:0000313" key="1">
    <source>
        <dbReference type="EMBL" id="PYZ98853.1"/>
    </source>
</evidence>
<protein>
    <submittedName>
        <fullName evidence="1">Uncharacterized protein</fullName>
    </submittedName>
</protein>
<dbReference type="Proteomes" id="UP000248066">
    <property type="component" value="Unassembled WGS sequence"/>
</dbReference>
<evidence type="ECO:0000313" key="2">
    <source>
        <dbReference type="Proteomes" id="UP000248066"/>
    </source>
</evidence>
<dbReference type="EMBL" id="PDOF01000001">
    <property type="protein sequence ID" value="PYZ98853.1"/>
    <property type="molecule type" value="Genomic_DNA"/>
</dbReference>
<reference evidence="1 2" key="1">
    <citation type="submission" date="2017-10" db="EMBL/GenBank/DDBJ databases">
        <title>Bacillus sp. nov., a halophilic bacterium isolated from a Yangshapao Lake.</title>
        <authorList>
            <person name="Wang H."/>
        </authorList>
    </citation>
    <scope>NUCLEOTIDE SEQUENCE [LARGE SCALE GENOMIC DNA]</scope>
    <source>
        <strain evidence="1 2">YSP-3</strain>
    </source>
</reference>
<comment type="caution">
    <text evidence="1">The sequence shown here is derived from an EMBL/GenBank/DDBJ whole genome shotgun (WGS) entry which is preliminary data.</text>
</comment>
<accession>A0A2W0HAG8</accession>
<sequence>MLQAKLPWQAVWYPKDKKNLKQVQVLLYYLSNIKMERKAATPAGIASTEDPAGRFSRGG</sequence>
<dbReference type="AlphaFoldDB" id="A0A2W0HAG8"/>
<keyword evidence="2" id="KW-1185">Reference proteome</keyword>